<accession>A0A397VET7</accession>
<keyword evidence="1" id="KW-0812">Transmembrane</keyword>
<comment type="caution">
    <text evidence="2">The sequence shown here is derived from an EMBL/GenBank/DDBJ whole genome shotgun (WGS) entry which is preliminary data.</text>
</comment>
<dbReference type="STRING" id="44941.A0A397VET7"/>
<dbReference type="AlphaFoldDB" id="A0A397VET7"/>
<evidence type="ECO:0000313" key="3">
    <source>
        <dbReference type="Proteomes" id="UP000266673"/>
    </source>
</evidence>
<reference evidence="2 3" key="1">
    <citation type="submission" date="2018-06" db="EMBL/GenBank/DDBJ databases">
        <title>Comparative genomics reveals the genomic features of Rhizophagus irregularis, R. cerebriforme, R. diaphanum and Gigaspora rosea, and their symbiotic lifestyle signature.</title>
        <authorList>
            <person name="Morin E."/>
            <person name="San Clemente H."/>
            <person name="Chen E.C.H."/>
            <person name="De La Providencia I."/>
            <person name="Hainaut M."/>
            <person name="Kuo A."/>
            <person name="Kohler A."/>
            <person name="Murat C."/>
            <person name="Tang N."/>
            <person name="Roy S."/>
            <person name="Loubradou J."/>
            <person name="Henrissat B."/>
            <person name="Grigoriev I.V."/>
            <person name="Corradi N."/>
            <person name="Roux C."/>
            <person name="Martin F.M."/>
        </authorList>
    </citation>
    <scope>NUCLEOTIDE SEQUENCE [LARGE SCALE GENOMIC DNA]</scope>
    <source>
        <strain evidence="2 3">DAOM 194757</strain>
    </source>
</reference>
<protein>
    <recommendedName>
        <fullName evidence="4">Transmembrane protein</fullName>
    </recommendedName>
</protein>
<organism evidence="2 3">
    <name type="scientific">Gigaspora rosea</name>
    <dbReference type="NCBI Taxonomy" id="44941"/>
    <lineage>
        <taxon>Eukaryota</taxon>
        <taxon>Fungi</taxon>
        <taxon>Fungi incertae sedis</taxon>
        <taxon>Mucoromycota</taxon>
        <taxon>Glomeromycotina</taxon>
        <taxon>Glomeromycetes</taxon>
        <taxon>Diversisporales</taxon>
        <taxon>Gigasporaceae</taxon>
        <taxon>Gigaspora</taxon>
    </lineage>
</organism>
<evidence type="ECO:0008006" key="4">
    <source>
        <dbReference type="Google" id="ProtNLM"/>
    </source>
</evidence>
<dbReference type="EMBL" id="QKWP01000578">
    <property type="protein sequence ID" value="RIB17846.1"/>
    <property type="molecule type" value="Genomic_DNA"/>
</dbReference>
<evidence type="ECO:0000256" key="1">
    <source>
        <dbReference type="SAM" id="Phobius"/>
    </source>
</evidence>
<proteinExistence type="predicted"/>
<feature type="transmembrane region" description="Helical" evidence="1">
    <location>
        <begin position="277"/>
        <end position="298"/>
    </location>
</feature>
<keyword evidence="1" id="KW-1133">Transmembrane helix</keyword>
<dbReference type="OrthoDB" id="2421077at2759"/>
<feature type="transmembrane region" description="Helical" evidence="1">
    <location>
        <begin position="20"/>
        <end position="42"/>
    </location>
</feature>
<dbReference type="Proteomes" id="UP000266673">
    <property type="component" value="Unassembled WGS sequence"/>
</dbReference>
<evidence type="ECO:0000313" key="2">
    <source>
        <dbReference type="EMBL" id="RIB17846.1"/>
    </source>
</evidence>
<name>A0A397VET7_9GLOM</name>
<gene>
    <name evidence="2" type="ORF">C2G38_2087257</name>
</gene>
<keyword evidence="3" id="KW-1185">Reference proteome</keyword>
<keyword evidence="1" id="KW-0472">Membrane</keyword>
<sequence length="385" mass="44202">MILKKLFQKYRKTEPTSIFIFRQFVLALLLVSLIGYTWLIIWDIYSDNPVVQNSLIEENSFAVPEFLFITPKASISCNFINSYGIHDCAKYVIQPQFVHTDERNTSTYKGSFFTNELLFSKIPNNGLNSLEFTIYINDSNFNASDYISLPYVVFQMKNTGTASDISYVDYTDSLQSPKDSLGLYSRFSRAISALNLYSIASYSSYKFKLTRKRKDVMLPSWENYIGFSSKLVKTSYFSSSMETFPFQNDTPSSLLKITIEQPTYTVQVETDKRNKTVVSSLGLIGGAWGFAASIYALLFGTDSIKPWGLIQKYGYKINRSVQTNLEKTLEYIPLVNHPKSISLNNNDLKRRLDSLQLFLTEYVIDVQHLEGIYKTNVKRHKKDTN</sequence>